<feature type="transmembrane region" description="Helical" evidence="7">
    <location>
        <begin position="299"/>
        <end position="319"/>
    </location>
</feature>
<dbReference type="GO" id="GO:0055085">
    <property type="term" value="P:transmembrane transport"/>
    <property type="evidence" value="ECO:0007669"/>
    <property type="project" value="TreeGrafter"/>
</dbReference>
<dbReference type="Pfam" id="PF14558">
    <property type="entry name" value="TRP_N"/>
    <property type="match status" value="1"/>
</dbReference>
<dbReference type="SMART" id="SM01320">
    <property type="entry name" value="TRP_N"/>
    <property type="match status" value="1"/>
</dbReference>
<accession>A0AAW0GNR2</accession>
<evidence type="ECO:0000256" key="8">
    <source>
        <dbReference type="SAM" id="SignalP"/>
    </source>
</evidence>
<comment type="caution">
    <text evidence="10">The sequence shown here is derived from an EMBL/GenBank/DDBJ whole genome shotgun (WGS) entry which is preliminary data.</text>
</comment>
<evidence type="ECO:0000256" key="6">
    <source>
        <dbReference type="ARBA" id="ARBA00023136"/>
    </source>
</evidence>
<evidence type="ECO:0000256" key="2">
    <source>
        <dbReference type="ARBA" id="ARBA00010642"/>
    </source>
</evidence>
<feature type="transmembrane region" description="Helical" evidence="7">
    <location>
        <begin position="268"/>
        <end position="287"/>
    </location>
</feature>
<proteinExistence type="inferred from homology"/>
<dbReference type="Pfam" id="PF06011">
    <property type="entry name" value="TRP"/>
    <property type="match status" value="1"/>
</dbReference>
<name>A0AAW0GNR2_9APHY</name>
<keyword evidence="4 8" id="KW-0732">Signal</keyword>
<evidence type="ECO:0000256" key="7">
    <source>
        <dbReference type="SAM" id="Phobius"/>
    </source>
</evidence>
<gene>
    <name evidence="10" type="ORF">QCA50_004352</name>
</gene>
<dbReference type="InterPro" id="IPR010308">
    <property type="entry name" value="TRP_C"/>
</dbReference>
<comment type="subcellular location">
    <subcellularLocation>
        <location evidence="1">Membrane</location>
        <topology evidence="1">Multi-pass membrane protein</topology>
    </subcellularLocation>
</comment>
<reference evidence="10 11" key="1">
    <citation type="submission" date="2022-09" db="EMBL/GenBank/DDBJ databases">
        <authorList>
            <person name="Palmer J.M."/>
        </authorList>
    </citation>
    <scope>NUCLEOTIDE SEQUENCE [LARGE SCALE GENOMIC DNA]</scope>
    <source>
        <strain evidence="10 11">DSM 7382</strain>
    </source>
</reference>
<sequence>MDGGACRGAYRCVFIHPLLSLLRHVVVGNPGFPSSYSHLTFPTHSFVQKKSFLTNTASFTAARFQLRTTIDRPEPSVPSPSITPSAGFSFQPMFFSVARLRLPLVALALLPSSLAREHSLFTSSVSYCAPPESLLVQQFDVAYIQKNSSVSFNVSVASVIPNINVTANLMVNVYGMRPLNLTLDLCSVFGGALCPLPTYNFTGSDSITLPSAIVGDVSSRIPGIAYQVPDLEAYAQLTLTDVNTGKLRACIQSTLTNGWSARQRAVEWSTGAIALLSFFSAVWHSYIPLALAPIRLLDIFFLFQAIAVSGLWSLNYPLVYQAFTQNFSWALGLFPVSSDSPMQRSIDHMRSLTGGTLEEGSNGGSAISLVNRKNSPYNDVSARSLIARVFNAAARADEVPATDATLNPNSLLVGGDVATVTQTSDNVLQAGLPIYVTSVGVDTANAFMTIFLIFLITAVIALAALALGYGTLFGLRRTSWGEERRHKLDSALAAYPEYVKAWGLRVILIALNPDSRIHILPMDPEGLLAIHLPLGHPATLHPSRPRICRIHILPPTRRSRSSKSPYHHRTTRCPIQTSALVLRICGTPGCTCEITRDRRSPRVMGWSRLFLYWSSKSCSSSFCVS</sequence>
<dbReference type="GO" id="GO:0009272">
    <property type="term" value="P:fungal-type cell wall biogenesis"/>
    <property type="evidence" value="ECO:0007669"/>
    <property type="project" value="TreeGrafter"/>
</dbReference>
<keyword evidence="5 7" id="KW-1133">Transmembrane helix</keyword>
<dbReference type="EMBL" id="JASBNA010000004">
    <property type="protein sequence ID" value="KAK7692719.1"/>
    <property type="molecule type" value="Genomic_DNA"/>
</dbReference>
<dbReference type="AlphaFoldDB" id="A0AAW0GNR2"/>
<dbReference type="GO" id="GO:0016020">
    <property type="term" value="C:membrane"/>
    <property type="evidence" value="ECO:0007669"/>
    <property type="project" value="UniProtKB-SubCell"/>
</dbReference>
<keyword evidence="11" id="KW-1185">Reference proteome</keyword>
<keyword evidence="6 7" id="KW-0472">Membrane</keyword>
<evidence type="ECO:0000259" key="9">
    <source>
        <dbReference type="SMART" id="SM01320"/>
    </source>
</evidence>
<feature type="domain" description="ML-like" evidence="9">
    <location>
        <begin position="118"/>
        <end position="262"/>
    </location>
</feature>
<dbReference type="InterPro" id="IPR040241">
    <property type="entry name" value="TRP_Flc/Pkd2-like"/>
</dbReference>
<dbReference type="PANTHER" id="PTHR31145">
    <property type="entry name" value="INTEGRAL MEMBRANE PROTEIN (AFU_ORTHOLOGUE AFUA_7G01610)"/>
    <property type="match status" value="1"/>
</dbReference>
<keyword evidence="3 7" id="KW-0812">Transmembrane</keyword>
<evidence type="ECO:0000313" key="10">
    <source>
        <dbReference type="EMBL" id="KAK7692719.1"/>
    </source>
</evidence>
<evidence type="ECO:0000256" key="1">
    <source>
        <dbReference type="ARBA" id="ARBA00004141"/>
    </source>
</evidence>
<protein>
    <recommendedName>
        <fullName evidence="9">ML-like domain-containing protein</fullName>
    </recommendedName>
</protein>
<feature type="signal peptide" evidence="8">
    <location>
        <begin position="1"/>
        <end position="28"/>
    </location>
</feature>
<organism evidence="10 11">
    <name type="scientific">Cerrena zonata</name>
    <dbReference type="NCBI Taxonomy" id="2478898"/>
    <lineage>
        <taxon>Eukaryota</taxon>
        <taxon>Fungi</taxon>
        <taxon>Dikarya</taxon>
        <taxon>Basidiomycota</taxon>
        <taxon>Agaricomycotina</taxon>
        <taxon>Agaricomycetes</taxon>
        <taxon>Polyporales</taxon>
        <taxon>Cerrenaceae</taxon>
        <taxon>Cerrena</taxon>
    </lineage>
</organism>
<dbReference type="PANTHER" id="PTHR31145:SF2">
    <property type="entry name" value="FLAVIN CARRIER PROTEIN 2"/>
    <property type="match status" value="1"/>
</dbReference>
<evidence type="ECO:0000256" key="3">
    <source>
        <dbReference type="ARBA" id="ARBA00022692"/>
    </source>
</evidence>
<evidence type="ECO:0000256" key="4">
    <source>
        <dbReference type="ARBA" id="ARBA00022729"/>
    </source>
</evidence>
<dbReference type="InterPro" id="IPR032800">
    <property type="entry name" value="TRP_N"/>
</dbReference>
<dbReference type="Proteomes" id="UP001385951">
    <property type="component" value="Unassembled WGS sequence"/>
</dbReference>
<comment type="similarity">
    <text evidence="2">Belongs to the transient receptor potential (TRP) ion channel family.</text>
</comment>
<evidence type="ECO:0000313" key="11">
    <source>
        <dbReference type="Proteomes" id="UP001385951"/>
    </source>
</evidence>
<evidence type="ECO:0000256" key="5">
    <source>
        <dbReference type="ARBA" id="ARBA00022989"/>
    </source>
</evidence>
<feature type="transmembrane region" description="Helical" evidence="7">
    <location>
        <begin position="446"/>
        <end position="475"/>
    </location>
</feature>
<feature type="chain" id="PRO_5043945517" description="ML-like domain-containing protein" evidence="8">
    <location>
        <begin position="29"/>
        <end position="625"/>
    </location>
</feature>